<protein>
    <submittedName>
        <fullName evidence="10">Uncharacterized membrane protein YcaP (DUF421 family)</fullName>
    </submittedName>
</protein>
<dbReference type="PANTHER" id="PTHR34582:SF6">
    <property type="entry name" value="UPF0702 TRANSMEMBRANE PROTEIN YCAP"/>
    <property type="match status" value="1"/>
</dbReference>
<name>A0A840E4F2_9BACT</name>
<dbReference type="Proteomes" id="UP000576209">
    <property type="component" value="Unassembled WGS sequence"/>
</dbReference>
<feature type="domain" description="YetF-like N-terminal transmembrane" evidence="9">
    <location>
        <begin position="14"/>
        <end position="83"/>
    </location>
</feature>
<feature type="transmembrane region" description="Helical" evidence="7">
    <location>
        <begin position="44"/>
        <end position="61"/>
    </location>
</feature>
<evidence type="ECO:0000256" key="1">
    <source>
        <dbReference type="ARBA" id="ARBA00004651"/>
    </source>
</evidence>
<evidence type="ECO:0000256" key="3">
    <source>
        <dbReference type="ARBA" id="ARBA00022475"/>
    </source>
</evidence>
<dbReference type="Pfam" id="PF04239">
    <property type="entry name" value="DUF421"/>
    <property type="match status" value="1"/>
</dbReference>
<feature type="transmembrane region" description="Helical" evidence="7">
    <location>
        <begin position="67"/>
        <end position="87"/>
    </location>
</feature>
<feature type="transmembrane region" description="Helical" evidence="7">
    <location>
        <begin position="12"/>
        <end position="32"/>
    </location>
</feature>
<comment type="subcellular location">
    <subcellularLocation>
        <location evidence="1">Cell membrane</location>
        <topology evidence="1">Multi-pass membrane protein</topology>
    </subcellularLocation>
</comment>
<comment type="caution">
    <text evidence="10">The sequence shown here is derived from an EMBL/GenBank/DDBJ whole genome shotgun (WGS) entry which is preliminary data.</text>
</comment>
<dbReference type="Gene3D" id="3.30.240.20">
    <property type="entry name" value="bsu07140 like domains"/>
    <property type="match status" value="1"/>
</dbReference>
<evidence type="ECO:0000259" key="8">
    <source>
        <dbReference type="Pfam" id="PF04239"/>
    </source>
</evidence>
<keyword evidence="4 7" id="KW-0812">Transmembrane</keyword>
<evidence type="ECO:0000313" key="11">
    <source>
        <dbReference type="Proteomes" id="UP000576209"/>
    </source>
</evidence>
<keyword evidence="11" id="KW-1185">Reference proteome</keyword>
<proteinExistence type="inferred from homology"/>
<evidence type="ECO:0000256" key="2">
    <source>
        <dbReference type="ARBA" id="ARBA00006448"/>
    </source>
</evidence>
<keyword evidence="6 7" id="KW-0472">Membrane</keyword>
<sequence length="174" mass="19122">MEDWLNVSWSLLLETIASVFFIFTAIVVLVRISGLRTFAKMSSFDFASTIAIGSILASVVMNSDTSLVKGVVALGTIMLFQQIFAGLKIRWDTFQQISENSPTLLMDGTTFLHDNMKKTGVSRSDIIAKLREANVIRLEQVKAVVLETTGDISVLHQEVGGGELEELLLEGVVR</sequence>
<dbReference type="GO" id="GO:0005886">
    <property type="term" value="C:plasma membrane"/>
    <property type="evidence" value="ECO:0007669"/>
    <property type="project" value="UniProtKB-SubCell"/>
</dbReference>
<evidence type="ECO:0000256" key="4">
    <source>
        <dbReference type="ARBA" id="ARBA00022692"/>
    </source>
</evidence>
<reference evidence="10 11" key="1">
    <citation type="submission" date="2020-08" db="EMBL/GenBank/DDBJ databases">
        <title>Genomic Encyclopedia of Type Strains, Phase IV (KMG-IV): sequencing the most valuable type-strain genomes for metagenomic binning, comparative biology and taxonomic classification.</title>
        <authorList>
            <person name="Goeker M."/>
        </authorList>
    </citation>
    <scope>NUCLEOTIDE SEQUENCE [LARGE SCALE GENOMIC DNA]</scope>
    <source>
        <strain evidence="10 11">DSM 105137</strain>
    </source>
</reference>
<evidence type="ECO:0000256" key="5">
    <source>
        <dbReference type="ARBA" id="ARBA00022989"/>
    </source>
</evidence>
<evidence type="ECO:0000259" key="9">
    <source>
        <dbReference type="Pfam" id="PF20730"/>
    </source>
</evidence>
<keyword evidence="5 7" id="KW-1133">Transmembrane helix</keyword>
<evidence type="ECO:0000313" key="10">
    <source>
        <dbReference type="EMBL" id="MBB4078833.1"/>
    </source>
</evidence>
<dbReference type="PANTHER" id="PTHR34582">
    <property type="entry name" value="UPF0702 TRANSMEMBRANE PROTEIN YCAP"/>
    <property type="match status" value="1"/>
</dbReference>
<gene>
    <name evidence="10" type="ORF">GGR28_001450</name>
</gene>
<evidence type="ECO:0000256" key="6">
    <source>
        <dbReference type="ARBA" id="ARBA00023136"/>
    </source>
</evidence>
<dbReference type="Pfam" id="PF20730">
    <property type="entry name" value="YetF_N"/>
    <property type="match status" value="1"/>
</dbReference>
<dbReference type="EMBL" id="JACIFF010000003">
    <property type="protein sequence ID" value="MBB4078833.1"/>
    <property type="molecule type" value="Genomic_DNA"/>
</dbReference>
<dbReference type="RefSeq" id="WP_183495089.1">
    <property type="nucleotide sequence ID" value="NZ_JACIFF010000003.1"/>
</dbReference>
<comment type="similarity">
    <text evidence="2">Belongs to the UPF0702 family.</text>
</comment>
<keyword evidence="3" id="KW-1003">Cell membrane</keyword>
<accession>A0A840E4F2</accession>
<feature type="domain" description="YetF C-terminal" evidence="8">
    <location>
        <begin position="90"/>
        <end position="159"/>
    </location>
</feature>
<evidence type="ECO:0000256" key="7">
    <source>
        <dbReference type="SAM" id="Phobius"/>
    </source>
</evidence>
<organism evidence="10 11">
    <name type="scientific">Neolewinella aquimaris</name>
    <dbReference type="NCBI Taxonomy" id="1835722"/>
    <lineage>
        <taxon>Bacteria</taxon>
        <taxon>Pseudomonadati</taxon>
        <taxon>Bacteroidota</taxon>
        <taxon>Saprospiria</taxon>
        <taxon>Saprospirales</taxon>
        <taxon>Lewinellaceae</taxon>
        <taxon>Neolewinella</taxon>
    </lineage>
</organism>
<dbReference type="InterPro" id="IPR007353">
    <property type="entry name" value="DUF421"/>
</dbReference>
<dbReference type="AlphaFoldDB" id="A0A840E4F2"/>
<dbReference type="InterPro" id="IPR023090">
    <property type="entry name" value="UPF0702_alpha/beta_dom_sf"/>
</dbReference>
<dbReference type="InterPro" id="IPR048454">
    <property type="entry name" value="YetF_N"/>
</dbReference>